<organism evidence="2">
    <name type="scientific">Drosophila grimshawi</name>
    <name type="common">Hawaiian fruit fly</name>
    <name type="synonym">Idiomyia grimshawi</name>
    <dbReference type="NCBI Taxonomy" id="7222"/>
    <lineage>
        <taxon>Eukaryota</taxon>
        <taxon>Metazoa</taxon>
        <taxon>Ecdysozoa</taxon>
        <taxon>Arthropoda</taxon>
        <taxon>Hexapoda</taxon>
        <taxon>Insecta</taxon>
        <taxon>Pterygota</taxon>
        <taxon>Neoptera</taxon>
        <taxon>Endopterygota</taxon>
        <taxon>Diptera</taxon>
        <taxon>Brachycera</taxon>
        <taxon>Muscomorpha</taxon>
        <taxon>Ephydroidea</taxon>
        <taxon>Drosophilidae</taxon>
        <taxon>Drosophila</taxon>
        <taxon>Hawaiian Drosophila</taxon>
    </lineage>
</organism>
<dbReference type="PANTHER" id="PTHR21207:SF2">
    <property type="entry name" value="PARKIN COREGULATED GENE PROTEIN"/>
    <property type="match status" value="1"/>
</dbReference>
<evidence type="ECO:0000313" key="1">
    <source>
        <dbReference type="EMBL" id="EDV98722.1"/>
    </source>
</evidence>
<dbReference type="HOGENOM" id="CLU_073223_1_1_1"/>
<dbReference type="SUPFAM" id="SSF48371">
    <property type="entry name" value="ARM repeat"/>
    <property type="match status" value="1"/>
</dbReference>
<gene>
    <name evidence="1" type="primary">Dgri\GH13446</name>
    <name evidence="1" type="ORF">Dgri_GH13446</name>
</gene>
<dbReference type="AlphaFoldDB" id="B4JP92"/>
<evidence type="ECO:0000313" key="2">
    <source>
        <dbReference type="Proteomes" id="UP000001070"/>
    </source>
</evidence>
<dbReference type="Proteomes" id="UP000001070">
    <property type="component" value="Unassembled WGS sequence"/>
</dbReference>
<dbReference type="FunCoup" id="B4JP92">
    <property type="interactions" value="8"/>
</dbReference>
<dbReference type="InterPro" id="IPR019399">
    <property type="entry name" value="Parkin_co-regulated_protein"/>
</dbReference>
<dbReference type="PANTHER" id="PTHR21207">
    <property type="entry name" value="PARKIN COREGULATED GENE PROTEIN PARK2 COREGULATED"/>
    <property type="match status" value="1"/>
</dbReference>
<proteinExistence type="predicted"/>
<dbReference type="STRING" id="7222.B4JP92"/>
<sequence length="274" mass="31221">MSANKCPDLHERATRIHEPGRVCREQLYLRAKRVKREVPAFTYQALQRGTVVKPPKKIDIFKRQPVKETVFKIYFMRGDIPVALSGRSNKQDPIKDRPLRWHCKPETLDYCYYLPIFLDGLADIDSDTRMLAVNAAVDLIMRQPHKVLPVLPKLILPLKRAFQTRDKRIIISALQVLQLMVRLGPCVGQALVPFYRQLLAVCNLYKNVNVNLGEGVDPDRSKRIGDVIEDTLKLLEFCGGPNAFINIKYMVPTYESSVFPRCQVTTGQDAGSIS</sequence>
<dbReference type="eggNOG" id="KOG3961">
    <property type="taxonomic scope" value="Eukaryota"/>
</dbReference>
<keyword evidence="2" id="KW-1185">Reference proteome</keyword>
<dbReference type="PhylomeDB" id="B4JP92"/>
<dbReference type="Pfam" id="PF10274">
    <property type="entry name" value="ParcG"/>
    <property type="match status" value="1"/>
</dbReference>
<dbReference type="GO" id="GO:0030544">
    <property type="term" value="F:Hsp70 protein binding"/>
    <property type="evidence" value="ECO:0007669"/>
    <property type="project" value="TreeGrafter"/>
</dbReference>
<dbReference type="InParanoid" id="B4JP92"/>
<dbReference type="OMA" id="DLDYCYY"/>
<accession>B4JP92</accession>
<reference evidence="1 2" key="1">
    <citation type="journal article" date="2007" name="Nature">
        <title>Evolution of genes and genomes on the Drosophila phylogeny.</title>
        <authorList>
            <consortium name="Drosophila 12 Genomes Consortium"/>
            <person name="Clark A.G."/>
            <person name="Eisen M.B."/>
            <person name="Smith D.R."/>
            <person name="Bergman C.M."/>
            <person name="Oliver B."/>
            <person name="Markow T.A."/>
            <person name="Kaufman T.C."/>
            <person name="Kellis M."/>
            <person name="Gelbart W."/>
            <person name="Iyer V.N."/>
            <person name="Pollard D.A."/>
            <person name="Sackton T.B."/>
            <person name="Larracuente A.M."/>
            <person name="Singh N.D."/>
            <person name="Abad J.P."/>
            <person name="Abt D.N."/>
            <person name="Adryan B."/>
            <person name="Aguade M."/>
            <person name="Akashi H."/>
            <person name="Anderson W.W."/>
            <person name="Aquadro C.F."/>
            <person name="Ardell D.H."/>
            <person name="Arguello R."/>
            <person name="Artieri C.G."/>
            <person name="Barbash D.A."/>
            <person name="Barker D."/>
            <person name="Barsanti P."/>
            <person name="Batterham P."/>
            <person name="Batzoglou S."/>
            <person name="Begun D."/>
            <person name="Bhutkar A."/>
            <person name="Blanco E."/>
            <person name="Bosak S.A."/>
            <person name="Bradley R.K."/>
            <person name="Brand A.D."/>
            <person name="Brent M.R."/>
            <person name="Brooks A.N."/>
            <person name="Brown R.H."/>
            <person name="Butlin R.K."/>
            <person name="Caggese C."/>
            <person name="Calvi B.R."/>
            <person name="Bernardo de Carvalho A."/>
            <person name="Caspi A."/>
            <person name="Castrezana S."/>
            <person name="Celniker S.E."/>
            <person name="Chang J.L."/>
            <person name="Chapple C."/>
            <person name="Chatterji S."/>
            <person name="Chinwalla A."/>
            <person name="Civetta A."/>
            <person name="Clifton S.W."/>
            <person name="Comeron J.M."/>
            <person name="Costello J.C."/>
            <person name="Coyne J.A."/>
            <person name="Daub J."/>
            <person name="David R.G."/>
            <person name="Delcher A.L."/>
            <person name="Delehaunty K."/>
            <person name="Do C.B."/>
            <person name="Ebling H."/>
            <person name="Edwards K."/>
            <person name="Eickbush T."/>
            <person name="Evans J.D."/>
            <person name="Filipski A."/>
            <person name="Findeiss S."/>
            <person name="Freyhult E."/>
            <person name="Fulton L."/>
            <person name="Fulton R."/>
            <person name="Garcia A.C."/>
            <person name="Gardiner A."/>
            <person name="Garfield D.A."/>
            <person name="Garvin B.E."/>
            <person name="Gibson G."/>
            <person name="Gilbert D."/>
            <person name="Gnerre S."/>
            <person name="Godfrey J."/>
            <person name="Good R."/>
            <person name="Gotea V."/>
            <person name="Gravely B."/>
            <person name="Greenberg A.J."/>
            <person name="Griffiths-Jones S."/>
            <person name="Gross S."/>
            <person name="Guigo R."/>
            <person name="Gustafson E.A."/>
            <person name="Haerty W."/>
            <person name="Hahn M.W."/>
            <person name="Halligan D.L."/>
            <person name="Halpern A.L."/>
            <person name="Halter G.M."/>
            <person name="Han M.V."/>
            <person name="Heger A."/>
            <person name="Hillier L."/>
            <person name="Hinrichs A.S."/>
            <person name="Holmes I."/>
            <person name="Hoskins R.A."/>
            <person name="Hubisz M.J."/>
            <person name="Hultmark D."/>
            <person name="Huntley M.A."/>
            <person name="Jaffe D.B."/>
            <person name="Jagadeeshan S."/>
            <person name="Jeck W.R."/>
            <person name="Johnson J."/>
            <person name="Jones C.D."/>
            <person name="Jordan W.C."/>
            <person name="Karpen G.H."/>
            <person name="Kataoka E."/>
            <person name="Keightley P.D."/>
            <person name="Kheradpour P."/>
            <person name="Kirkness E.F."/>
            <person name="Koerich L.B."/>
            <person name="Kristiansen K."/>
            <person name="Kudrna D."/>
            <person name="Kulathinal R.J."/>
            <person name="Kumar S."/>
            <person name="Kwok R."/>
            <person name="Lander E."/>
            <person name="Langley C.H."/>
            <person name="Lapoint R."/>
            <person name="Lazzaro B.P."/>
            <person name="Lee S.J."/>
            <person name="Levesque L."/>
            <person name="Li R."/>
            <person name="Lin C.F."/>
            <person name="Lin M.F."/>
            <person name="Lindblad-Toh K."/>
            <person name="Llopart A."/>
            <person name="Long M."/>
            <person name="Low L."/>
            <person name="Lozovsky E."/>
            <person name="Lu J."/>
            <person name="Luo M."/>
            <person name="Machado C.A."/>
            <person name="Makalowski W."/>
            <person name="Marzo M."/>
            <person name="Matsuda M."/>
            <person name="Matzkin L."/>
            <person name="McAllister B."/>
            <person name="McBride C.S."/>
            <person name="McKernan B."/>
            <person name="McKernan K."/>
            <person name="Mendez-Lago M."/>
            <person name="Minx P."/>
            <person name="Mollenhauer M.U."/>
            <person name="Montooth K."/>
            <person name="Mount S.M."/>
            <person name="Mu X."/>
            <person name="Myers E."/>
            <person name="Negre B."/>
            <person name="Newfeld S."/>
            <person name="Nielsen R."/>
            <person name="Noor M.A."/>
            <person name="O'Grady P."/>
            <person name="Pachter L."/>
            <person name="Papaceit M."/>
            <person name="Parisi M.J."/>
            <person name="Parisi M."/>
            <person name="Parts L."/>
            <person name="Pedersen J.S."/>
            <person name="Pesole G."/>
            <person name="Phillippy A.M."/>
            <person name="Ponting C.P."/>
            <person name="Pop M."/>
            <person name="Porcelli D."/>
            <person name="Powell J.R."/>
            <person name="Prohaska S."/>
            <person name="Pruitt K."/>
            <person name="Puig M."/>
            <person name="Quesneville H."/>
            <person name="Ram K.R."/>
            <person name="Rand D."/>
            <person name="Rasmussen M.D."/>
            <person name="Reed L.K."/>
            <person name="Reenan R."/>
            <person name="Reily A."/>
            <person name="Remington K.A."/>
            <person name="Rieger T.T."/>
            <person name="Ritchie M.G."/>
            <person name="Robin C."/>
            <person name="Rogers Y.H."/>
            <person name="Rohde C."/>
            <person name="Rozas J."/>
            <person name="Rubenfield M.J."/>
            <person name="Ruiz A."/>
            <person name="Russo S."/>
            <person name="Salzberg S.L."/>
            <person name="Sanchez-Gracia A."/>
            <person name="Saranga D.J."/>
            <person name="Sato H."/>
            <person name="Schaeffer S.W."/>
            <person name="Schatz M.C."/>
            <person name="Schlenke T."/>
            <person name="Schwartz R."/>
            <person name="Segarra C."/>
            <person name="Singh R.S."/>
            <person name="Sirot L."/>
            <person name="Sirota M."/>
            <person name="Sisneros N.B."/>
            <person name="Smith C.D."/>
            <person name="Smith T.F."/>
            <person name="Spieth J."/>
            <person name="Stage D.E."/>
            <person name="Stark A."/>
            <person name="Stephan W."/>
            <person name="Strausberg R.L."/>
            <person name="Strempel S."/>
            <person name="Sturgill D."/>
            <person name="Sutton G."/>
            <person name="Sutton G.G."/>
            <person name="Tao W."/>
            <person name="Teichmann S."/>
            <person name="Tobari Y.N."/>
            <person name="Tomimura Y."/>
            <person name="Tsolas J.M."/>
            <person name="Valente V.L."/>
            <person name="Venter E."/>
            <person name="Venter J.C."/>
            <person name="Vicario S."/>
            <person name="Vieira F.G."/>
            <person name="Vilella A.J."/>
            <person name="Villasante A."/>
            <person name="Walenz B."/>
            <person name="Wang J."/>
            <person name="Wasserman M."/>
            <person name="Watts T."/>
            <person name="Wilson D."/>
            <person name="Wilson R.K."/>
            <person name="Wing R.A."/>
            <person name="Wolfner M.F."/>
            <person name="Wong A."/>
            <person name="Wong G.K."/>
            <person name="Wu C.I."/>
            <person name="Wu G."/>
            <person name="Yamamoto D."/>
            <person name="Yang H.P."/>
            <person name="Yang S.P."/>
            <person name="Yorke J.A."/>
            <person name="Yoshida K."/>
            <person name="Zdobnov E."/>
            <person name="Zhang P."/>
            <person name="Zhang Y."/>
            <person name="Zimin A.V."/>
            <person name="Baldwin J."/>
            <person name="Abdouelleil A."/>
            <person name="Abdulkadir J."/>
            <person name="Abebe A."/>
            <person name="Abera B."/>
            <person name="Abreu J."/>
            <person name="Acer S.C."/>
            <person name="Aftuck L."/>
            <person name="Alexander A."/>
            <person name="An P."/>
            <person name="Anderson E."/>
            <person name="Anderson S."/>
            <person name="Arachi H."/>
            <person name="Azer M."/>
            <person name="Bachantsang P."/>
            <person name="Barry A."/>
            <person name="Bayul T."/>
            <person name="Berlin A."/>
            <person name="Bessette D."/>
            <person name="Bloom T."/>
            <person name="Blye J."/>
            <person name="Boguslavskiy L."/>
            <person name="Bonnet C."/>
            <person name="Boukhgalter B."/>
            <person name="Bourzgui I."/>
            <person name="Brown A."/>
            <person name="Cahill P."/>
            <person name="Channer S."/>
            <person name="Cheshatsang Y."/>
            <person name="Chuda L."/>
            <person name="Citroen M."/>
            <person name="Collymore A."/>
            <person name="Cooke P."/>
            <person name="Costello M."/>
            <person name="D'Aco K."/>
            <person name="Daza R."/>
            <person name="De Haan G."/>
            <person name="DeGray S."/>
            <person name="DeMaso C."/>
            <person name="Dhargay N."/>
            <person name="Dooley K."/>
            <person name="Dooley E."/>
            <person name="Doricent M."/>
            <person name="Dorje P."/>
            <person name="Dorjee K."/>
            <person name="Dupes A."/>
            <person name="Elong R."/>
            <person name="Falk J."/>
            <person name="Farina A."/>
            <person name="Faro S."/>
            <person name="Ferguson D."/>
            <person name="Fisher S."/>
            <person name="Foley C.D."/>
            <person name="Franke A."/>
            <person name="Friedrich D."/>
            <person name="Gadbois L."/>
            <person name="Gearin G."/>
            <person name="Gearin C.R."/>
            <person name="Giannoukos G."/>
            <person name="Goode T."/>
            <person name="Graham J."/>
            <person name="Grandbois E."/>
            <person name="Grewal S."/>
            <person name="Gyaltsen K."/>
            <person name="Hafez N."/>
            <person name="Hagos B."/>
            <person name="Hall J."/>
            <person name="Henson C."/>
            <person name="Hollinger A."/>
            <person name="Honan T."/>
            <person name="Huard M.D."/>
            <person name="Hughes L."/>
            <person name="Hurhula B."/>
            <person name="Husby M.E."/>
            <person name="Kamat A."/>
            <person name="Kanga B."/>
            <person name="Kashin S."/>
            <person name="Khazanovich D."/>
            <person name="Kisner P."/>
            <person name="Lance K."/>
            <person name="Lara M."/>
            <person name="Lee W."/>
            <person name="Lennon N."/>
            <person name="Letendre F."/>
            <person name="LeVine R."/>
            <person name="Lipovsky A."/>
            <person name="Liu X."/>
            <person name="Liu J."/>
            <person name="Liu S."/>
            <person name="Lokyitsang T."/>
            <person name="Lokyitsang Y."/>
            <person name="Lubonja R."/>
            <person name="Lui A."/>
            <person name="MacDonald P."/>
            <person name="Magnisalis V."/>
            <person name="Maru K."/>
            <person name="Matthews C."/>
            <person name="McCusker W."/>
            <person name="McDonough S."/>
            <person name="Mehta T."/>
            <person name="Meldrim J."/>
            <person name="Meneus L."/>
            <person name="Mihai O."/>
            <person name="Mihalev A."/>
            <person name="Mihova T."/>
            <person name="Mittelman R."/>
            <person name="Mlenga V."/>
            <person name="Montmayeur A."/>
            <person name="Mulrain L."/>
            <person name="Navidi A."/>
            <person name="Naylor J."/>
            <person name="Negash T."/>
            <person name="Nguyen T."/>
            <person name="Nguyen N."/>
            <person name="Nicol R."/>
            <person name="Norbu C."/>
            <person name="Norbu N."/>
            <person name="Novod N."/>
            <person name="O'Neill B."/>
            <person name="Osman S."/>
            <person name="Markiewicz E."/>
            <person name="Oyono O.L."/>
            <person name="Patti C."/>
            <person name="Phunkhang P."/>
            <person name="Pierre F."/>
            <person name="Priest M."/>
            <person name="Raghuraman S."/>
            <person name="Rege F."/>
            <person name="Reyes R."/>
            <person name="Rise C."/>
            <person name="Rogov P."/>
            <person name="Ross K."/>
            <person name="Ryan E."/>
            <person name="Settipalli S."/>
            <person name="Shea T."/>
            <person name="Sherpa N."/>
            <person name="Shi L."/>
            <person name="Shih D."/>
            <person name="Sparrow T."/>
            <person name="Spaulding J."/>
            <person name="Stalker J."/>
            <person name="Stange-Thomann N."/>
            <person name="Stavropoulos S."/>
            <person name="Stone C."/>
            <person name="Strader C."/>
            <person name="Tesfaye S."/>
            <person name="Thomson T."/>
            <person name="Thoulutsang Y."/>
            <person name="Thoulutsang D."/>
            <person name="Topham K."/>
            <person name="Topping I."/>
            <person name="Tsamla T."/>
            <person name="Vassiliev H."/>
            <person name="Vo A."/>
            <person name="Wangchuk T."/>
            <person name="Wangdi T."/>
            <person name="Weiand M."/>
            <person name="Wilkinson J."/>
            <person name="Wilson A."/>
            <person name="Yadav S."/>
            <person name="Young G."/>
            <person name="Yu Q."/>
            <person name="Zembek L."/>
            <person name="Zhong D."/>
            <person name="Zimmer A."/>
            <person name="Zwirko Z."/>
            <person name="Jaffe D.B."/>
            <person name="Alvarez P."/>
            <person name="Brockman W."/>
            <person name="Butler J."/>
            <person name="Chin C."/>
            <person name="Gnerre S."/>
            <person name="Grabherr M."/>
            <person name="Kleber M."/>
            <person name="Mauceli E."/>
            <person name="MacCallum I."/>
        </authorList>
    </citation>
    <scope>NUCLEOTIDE SEQUENCE [LARGE SCALE GENOMIC DNA]</scope>
    <source>
        <strain evidence="2">Tucson 15287-2541.00</strain>
    </source>
</reference>
<dbReference type="EMBL" id="CH916372">
    <property type="protein sequence ID" value="EDV98722.1"/>
    <property type="molecule type" value="Genomic_DNA"/>
</dbReference>
<name>B4JP92_DROGR</name>
<dbReference type="GO" id="GO:0051879">
    <property type="term" value="F:Hsp90 protein binding"/>
    <property type="evidence" value="ECO:0007669"/>
    <property type="project" value="TreeGrafter"/>
</dbReference>
<dbReference type="OrthoDB" id="5954824at2759"/>
<protein>
    <submittedName>
        <fullName evidence="1">GH13446</fullName>
    </submittedName>
</protein>
<dbReference type="InterPro" id="IPR016024">
    <property type="entry name" value="ARM-type_fold"/>
</dbReference>
<dbReference type="SMR" id="B4JP92"/>